<protein>
    <submittedName>
        <fullName evidence="2">Helix-turn-helix transcriptional regulator</fullName>
    </submittedName>
</protein>
<dbReference type="InterPro" id="IPR051797">
    <property type="entry name" value="TrmB-like"/>
</dbReference>
<dbReference type="PANTHER" id="PTHR34293:SF1">
    <property type="entry name" value="HTH-TYPE TRANSCRIPTIONAL REGULATOR TRMBL2"/>
    <property type="match status" value="1"/>
</dbReference>
<keyword evidence="3" id="KW-1185">Reference proteome</keyword>
<dbReference type="SUPFAM" id="SSF46894">
    <property type="entry name" value="C-terminal effector domain of the bipartite response regulators"/>
    <property type="match status" value="1"/>
</dbReference>
<dbReference type="PANTHER" id="PTHR34293">
    <property type="entry name" value="HTH-TYPE TRANSCRIPTIONAL REGULATOR TRMBL2"/>
    <property type="match status" value="1"/>
</dbReference>
<dbReference type="Proteomes" id="UP001596435">
    <property type="component" value="Unassembled WGS sequence"/>
</dbReference>
<dbReference type="InterPro" id="IPR000792">
    <property type="entry name" value="Tscrpt_reg_LuxR_C"/>
</dbReference>
<sequence>MLADGTAVPANGAAMPADGAAMLAAVGLDDRAERLYTDLVVRGAGAPAELAARCGNDLTATEAALAALAERGLIAPQRDGSARYAAAPPTVALEALLTGRRHALRQAELAAAALAEAYRTAGGDGTHRDLVEVVAGHAAIGHRVAQLQAAATEEILALVTGRYQVVRADATGAETAAVERGVRYRVVMERRALEEPDAAATLFEAMDREQQVRVVEDVPTKLIVADRTAALVPLTETRSGAEPVALVVRAPALVRVLTVLFDQTWEWAHPLGRDDGAVTVGAAPAGEPDTVDRRILALLLAGATDQSAANQLGLGLRTVQRRISRLMALARAETRIQLGWQAHRRGWVPD</sequence>
<dbReference type="InterPro" id="IPR016032">
    <property type="entry name" value="Sig_transdc_resp-reg_C-effctor"/>
</dbReference>
<dbReference type="SMART" id="SM00421">
    <property type="entry name" value="HTH_LUXR"/>
    <property type="match status" value="1"/>
</dbReference>
<name>A0ABW2FX03_9ACTN</name>
<dbReference type="InterPro" id="IPR036388">
    <property type="entry name" value="WH-like_DNA-bd_sf"/>
</dbReference>
<evidence type="ECO:0000313" key="3">
    <source>
        <dbReference type="Proteomes" id="UP001596435"/>
    </source>
</evidence>
<reference evidence="3" key="1">
    <citation type="journal article" date="2019" name="Int. J. Syst. Evol. Microbiol.">
        <title>The Global Catalogue of Microorganisms (GCM) 10K type strain sequencing project: providing services to taxonomists for standard genome sequencing and annotation.</title>
        <authorList>
            <consortium name="The Broad Institute Genomics Platform"/>
            <consortium name="The Broad Institute Genome Sequencing Center for Infectious Disease"/>
            <person name="Wu L."/>
            <person name="Ma J."/>
        </authorList>
    </citation>
    <scope>NUCLEOTIDE SEQUENCE [LARGE SCALE GENOMIC DNA]</scope>
    <source>
        <strain evidence="3">CGMCC 1.12859</strain>
    </source>
</reference>
<proteinExistence type="predicted"/>
<organism evidence="2 3">
    <name type="scientific">Kitasatospora paranensis</name>
    <dbReference type="NCBI Taxonomy" id="258053"/>
    <lineage>
        <taxon>Bacteria</taxon>
        <taxon>Bacillati</taxon>
        <taxon>Actinomycetota</taxon>
        <taxon>Actinomycetes</taxon>
        <taxon>Kitasatosporales</taxon>
        <taxon>Streptomycetaceae</taxon>
        <taxon>Kitasatospora</taxon>
    </lineage>
</organism>
<dbReference type="RefSeq" id="WP_345705055.1">
    <property type="nucleotide sequence ID" value="NZ_BAABKV010000001.1"/>
</dbReference>
<feature type="domain" description="HTH luxR-type" evidence="1">
    <location>
        <begin position="285"/>
        <end position="342"/>
    </location>
</feature>
<dbReference type="EMBL" id="JBHTAJ010000021">
    <property type="protein sequence ID" value="MFC7180627.1"/>
    <property type="molecule type" value="Genomic_DNA"/>
</dbReference>
<gene>
    <name evidence="2" type="ORF">ACFQMG_13795</name>
</gene>
<dbReference type="Gene3D" id="1.10.10.10">
    <property type="entry name" value="Winged helix-like DNA-binding domain superfamily/Winged helix DNA-binding domain"/>
    <property type="match status" value="2"/>
</dbReference>
<evidence type="ECO:0000259" key="1">
    <source>
        <dbReference type="SMART" id="SM00421"/>
    </source>
</evidence>
<dbReference type="Gene3D" id="3.30.870.10">
    <property type="entry name" value="Endonuclease Chain A"/>
    <property type="match status" value="1"/>
</dbReference>
<evidence type="ECO:0000313" key="2">
    <source>
        <dbReference type="EMBL" id="MFC7180627.1"/>
    </source>
</evidence>
<accession>A0ABW2FX03</accession>
<comment type="caution">
    <text evidence="2">The sequence shown here is derived from an EMBL/GenBank/DDBJ whole genome shotgun (WGS) entry which is preliminary data.</text>
</comment>